<dbReference type="PANTHER" id="PTHR23411">
    <property type="entry name" value="TAPASIN"/>
    <property type="match status" value="1"/>
</dbReference>
<feature type="transmembrane region" description="Helical" evidence="3">
    <location>
        <begin position="250"/>
        <end position="271"/>
    </location>
</feature>
<keyword evidence="2" id="KW-0393">Immunoglobulin domain</keyword>
<dbReference type="PROSITE" id="PS50835">
    <property type="entry name" value="IG_LIKE"/>
    <property type="match status" value="1"/>
</dbReference>
<keyword evidence="3" id="KW-0812">Transmembrane</keyword>
<sequence length="280" mass="30993">MGSELWGKSLAPHSHQAHITILPRAVPAGRGSDITHRPTQPTLSISALSWETVQSRPDPTMGSGPVWLVAVCVLEAGLVDAGVTQTPRHLLVRTGTEVNLSYDLQMVKLPKVTLFDPSEEEINELGKATLVCLATGFFPDLVEISWWVDGQETKEGVSTDAQPLNYTETESSIRTYALSSRLRVSAGFWQNPWRRFRCQVHFYGLQDNDTWTDNTRPKPVTQNISAETWGKADCGITAASYQKSVQSATFLYEILLGKALVYAVLVSTLVWRAKAKKHVL</sequence>
<proteinExistence type="predicted"/>
<keyword evidence="3" id="KW-1133">Transmembrane helix</keyword>
<accession>A0A6I8NQP7</accession>
<keyword evidence="6" id="KW-1185">Reference proteome</keyword>
<dbReference type="InterPro" id="IPR050380">
    <property type="entry name" value="Immune_Resp_Modulators"/>
</dbReference>
<evidence type="ECO:0000259" key="4">
    <source>
        <dbReference type="PROSITE" id="PS50835"/>
    </source>
</evidence>
<dbReference type="InterPro" id="IPR013783">
    <property type="entry name" value="Ig-like_fold"/>
</dbReference>
<dbReference type="AlphaFoldDB" id="F7DT04"/>
<dbReference type="Gene3D" id="2.60.40.10">
    <property type="entry name" value="Immunoglobulins"/>
    <property type="match status" value="1"/>
</dbReference>
<reference evidence="5" key="2">
    <citation type="submission" date="2025-05" db="UniProtKB">
        <authorList>
            <consortium name="Ensembl"/>
        </authorList>
    </citation>
    <scope>IDENTIFICATION</scope>
    <source>
        <strain evidence="5">Glennie</strain>
    </source>
</reference>
<reference evidence="5 6" key="1">
    <citation type="journal article" date="2008" name="Nature">
        <title>Genome analysis of the platypus reveals unique signatures of evolution.</title>
        <authorList>
            <person name="Warren W.C."/>
            <person name="Hillier L.W."/>
            <person name="Marshall Graves J.A."/>
            <person name="Birney E."/>
            <person name="Ponting C.P."/>
            <person name="Grutzner F."/>
            <person name="Belov K."/>
            <person name="Miller W."/>
            <person name="Clarke L."/>
            <person name="Chinwalla A.T."/>
            <person name="Yang S.P."/>
            <person name="Heger A."/>
            <person name="Locke D.P."/>
            <person name="Miethke P."/>
            <person name="Waters P.D."/>
            <person name="Veyrunes F."/>
            <person name="Fulton L."/>
            <person name="Fulton B."/>
            <person name="Graves T."/>
            <person name="Wallis J."/>
            <person name="Puente X.S."/>
            <person name="Lopez-Otin C."/>
            <person name="Ordonez G.R."/>
            <person name="Eichler E.E."/>
            <person name="Chen L."/>
            <person name="Cheng Z."/>
            <person name="Deakin J.E."/>
            <person name="Alsop A."/>
            <person name="Thompson K."/>
            <person name="Kirby P."/>
            <person name="Papenfuss A.T."/>
            <person name="Wakefield M.J."/>
            <person name="Olender T."/>
            <person name="Lancet D."/>
            <person name="Huttley G.A."/>
            <person name="Smit A.F."/>
            <person name="Pask A."/>
            <person name="Temple-Smith P."/>
            <person name="Batzer M.A."/>
            <person name="Walker J.A."/>
            <person name="Konkel M.K."/>
            <person name="Harris R.S."/>
            <person name="Whittington C.M."/>
            <person name="Wong E.S."/>
            <person name="Gemmell N.J."/>
            <person name="Buschiazzo E."/>
            <person name="Vargas Jentzsch I.M."/>
            <person name="Merkel A."/>
            <person name="Schmitz J."/>
            <person name="Zemann A."/>
            <person name="Churakov G."/>
            <person name="Kriegs J.O."/>
            <person name="Brosius J."/>
            <person name="Murchison E.P."/>
            <person name="Sachidanandam R."/>
            <person name="Smith C."/>
            <person name="Hannon G.J."/>
            <person name="Tsend-Ayush E."/>
            <person name="McMillan D."/>
            <person name="Attenborough R."/>
            <person name="Rens W."/>
            <person name="Ferguson-Smith M."/>
            <person name="Lefevre C.M."/>
            <person name="Sharp J.A."/>
            <person name="Nicholas K.R."/>
            <person name="Ray D.A."/>
            <person name="Kube M."/>
            <person name="Reinhardt R."/>
            <person name="Pringle T.H."/>
            <person name="Taylor J."/>
            <person name="Jones R.C."/>
            <person name="Nixon B."/>
            <person name="Dacheux J.L."/>
            <person name="Niwa H."/>
            <person name="Sekita Y."/>
            <person name="Huang X."/>
            <person name="Stark A."/>
            <person name="Kheradpour P."/>
            <person name="Kellis M."/>
            <person name="Flicek P."/>
            <person name="Chen Y."/>
            <person name="Webber C."/>
            <person name="Hardison R."/>
            <person name="Nelson J."/>
            <person name="Hallsworth-Pepin K."/>
            <person name="Delehaunty K."/>
            <person name="Markovic C."/>
            <person name="Minx P."/>
            <person name="Feng Y."/>
            <person name="Kremitzki C."/>
            <person name="Mitreva M."/>
            <person name="Glasscock J."/>
            <person name="Wylie T."/>
            <person name="Wohldmann P."/>
            <person name="Thiru P."/>
            <person name="Nhan M.N."/>
            <person name="Pohl C.S."/>
            <person name="Smith S.M."/>
            <person name="Hou S."/>
            <person name="Nefedov M."/>
            <person name="de Jong P.J."/>
            <person name="Renfree M.B."/>
            <person name="Mardis E.R."/>
            <person name="Wilson R.K."/>
        </authorList>
    </citation>
    <scope>NUCLEOTIDE SEQUENCE [LARGE SCALE GENOMIC DNA]</scope>
    <source>
        <strain evidence="5 6">Glennie</strain>
    </source>
</reference>
<dbReference type="SMART" id="SM00407">
    <property type="entry name" value="IGc1"/>
    <property type="match status" value="1"/>
</dbReference>
<evidence type="ECO:0000313" key="6">
    <source>
        <dbReference type="Proteomes" id="UP000002279"/>
    </source>
</evidence>
<dbReference type="Ensembl" id="ENSOANT00000019827.3">
    <property type="protein sequence ID" value="ENSOANP00000019824.3"/>
    <property type="gene ID" value="ENSOANG00000012534.3"/>
</dbReference>
<keyword evidence="1" id="KW-0325">Glycoprotein</keyword>
<evidence type="ECO:0000256" key="3">
    <source>
        <dbReference type="SAM" id="Phobius"/>
    </source>
</evidence>
<dbReference type="InterPro" id="IPR007110">
    <property type="entry name" value="Ig-like_dom"/>
</dbReference>
<evidence type="ECO:0000256" key="1">
    <source>
        <dbReference type="ARBA" id="ARBA00023180"/>
    </source>
</evidence>
<name>F7DT04_ORNAN</name>
<dbReference type="SUPFAM" id="SSF48726">
    <property type="entry name" value="Immunoglobulin"/>
    <property type="match status" value="1"/>
</dbReference>
<dbReference type="CDD" id="cd05769">
    <property type="entry name" value="IgC1_TCR_beta"/>
    <property type="match status" value="1"/>
</dbReference>
<dbReference type="FunFam" id="2.60.40.10:FF:001090">
    <property type="entry name" value="T cell receptor beta constant 1"/>
    <property type="match status" value="1"/>
</dbReference>
<dbReference type="eggNOG" id="ENOG502S3FK">
    <property type="taxonomic scope" value="Eukaryota"/>
</dbReference>
<feature type="domain" description="Ig-like" evidence="4">
    <location>
        <begin position="110"/>
        <end position="200"/>
    </location>
</feature>
<dbReference type="Pfam" id="PF07654">
    <property type="entry name" value="C1-set"/>
    <property type="match status" value="1"/>
</dbReference>
<dbReference type="GeneTree" id="ENSGT00730000111153"/>
<dbReference type="Bgee" id="ENSOANG00000012534">
    <property type="expression patterns" value="Expressed in ovary and 6 other cell types or tissues"/>
</dbReference>
<dbReference type="GO" id="GO:0042105">
    <property type="term" value="C:alpha-beta T cell receptor complex"/>
    <property type="evidence" value="ECO:0000318"/>
    <property type="project" value="GO_Central"/>
</dbReference>
<dbReference type="Proteomes" id="UP000002279">
    <property type="component" value="Chromosome 2"/>
</dbReference>
<keyword evidence="3" id="KW-0472">Membrane</keyword>
<dbReference type="HOGENOM" id="CLU_077975_0_1_1"/>
<organism evidence="5 6">
    <name type="scientific">Ornithorhynchus anatinus</name>
    <name type="common">Duckbill platypus</name>
    <dbReference type="NCBI Taxonomy" id="9258"/>
    <lineage>
        <taxon>Eukaryota</taxon>
        <taxon>Metazoa</taxon>
        <taxon>Chordata</taxon>
        <taxon>Craniata</taxon>
        <taxon>Vertebrata</taxon>
        <taxon>Euteleostomi</taxon>
        <taxon>Mammalia</taxon>
        <taxon>Monotremata</taxon>
        <taxon>Ornithorhynchidae</taxon>
        <taxon>Ornithorhynchus</taxon>
    </lineage>
</organism>
<dbReference type="InterPro" id="IPR036179">
    <property type="entry name" value="Ig-like_dom_sf"/>
</dbReference>
<evidence type="ECO:0000256" key="2">
    <source>
        <dbReference type="ARBA" id="ARBA00023319"/>
    </source>
</evidence>
<evidence type="ECO:0000313" key="5">
    <source>
        <dbReference type="Ensembl" id="ENSOANP00000019824.3"/>
    </source>
</evidence>
<dbReference type="InterPro" id="IPR003597">
    <property type="entry name" value="Ig_C1-set"/>
</dbReference>
<dbReference type="STRING" id="9258.ENSOANP00000019824"/>
<accession>F7DT04</accession>
<protein>
    <recommendedName>
        <fullName evidence="4">Ig-like domain-containing protein</fullName>
    </recommendedName>
</protein>
<dbReference type="Ensembl" id="ENSOANT00000060874.1">
    <property type="protein sequence ID" value="ENSOANP00000043246.1"/>
    <property type="gene ID" value="ENSOANG00000012534.3"/>
</dbReference>